<dbReference type="Gene3D" id="3.40.50.1820">
    <property type="entry name" value="alpha/beta hydrolase"/>
    <property type="match status" value="1"/>
</dbReference>
<feature type="domain" description="AB hydrolase-1" evidence="1">
    <location>
        <begin position="5"/>
        <end position="145"/>
    </location>
</feature>
<dbReference type="GO" id="GO:0016787">
    <property type="term" value="F:hydrolase activity"/>
    <property type="evidence" value="ECO:0007669"/>
    <property type="project" value="UniProtKB-KW"/>
</dbReference>
<dbReference type="SUPFAM" id="SSF53474">
    <property type="entry name" value="alpha/beta-Hydrolases"/>
    <property type="match status" value="1"/>
</dbReference>
<keyword evidence="3" id="KW-1185">Reference proteome</keyword>
<dbReference type="RefSeq" id="WP_180938679.1">
    <property type="nucleotide sequence ID" value="NZ_CP041238.1"/>
</dbReference>
<dbReference type="Proteomes" id="UP000510721">
    <property type="component" value="Chromosome"/>
</dbReference>
<dbReference type="InterPro" id="IPR010662">
    <property type="entry name" value="RBBP9/YdeN"/>
</dbReference>
<name>A0A859QK75_9HYPH</name>
<accession>A0A859QK75</accession>
<evidence type="ECO:0000313" key="3">
    <source>
        <dbReference type="Proteomes" id="UP000510721"/>
    </source>
</evidence>
<dbReference type="PANTHER" id="PTHR15394">
    <property type="entry name" value="SERINE HYDROLASE RBBP9"/>
    <property type="match status" value="1"/>
</dbReference>
<evidence type="ECO:0000259" key="1">
    <source>
        <dbReference type="Pfam" id="PF12697"/>
    </source>
</evidence>
<gene>
    <name evidence="2" type="ORF">FKV68_15735</name>
</gene>
<dbReference type="AlphaFoldDB" id="A0A859QK75"/>
<dbReference type="InterPro" id="IPR000073">
    <property type="entry name" value="AB_hydrolase_1"/>
</dbReference>
<reference evidence="2 3" key="1">
    <citation type="submission" date="2019-06" db="EMBL/GenBank/DDBJ databases">
        <title>Complete genome sequence of Ensifer mexicanus ITTG R7 isolated from nodules of Acacia angustissima (Mill.) Kuntze.</title>
        <authorList>
            <person name="Rincon-Rosales R."/>
            <person name="Rogel M.A."/>
            <person name="Guerrero G."/>
            <person name="Rincon-Molina C.I."/>
            <person name="Lopez-Lopez A."/>
            <person name="Martinez-Romero E."/>
        </authorList>
    </citation>
    <scope>NUCLEOTIDE SEQUENCE [LARGE SCALE GENOMIC DNA]</scope>
    <source>
        <strain evidence="2 3">ITTG R7</strain>
    </source>
</reference>
<dbReference type="InterPro" id="IPR029058">
    <property type="entry name" value="AB_hydrolase_fold"/>
</dbReference>
<dbReference type="Pfam" id="PF12697">
    <property type="entry name" value="Abhydrolase_6"/>
    <property type="match status" value="1"/>
</dbReference>
<evidence type="ECO:0000313" key="2">
    <source>
        <dbReference type="EMBL" id="QLL62790.1"/>
    </source>
</evidence>
<dbReference type="KEGG" id="emx:FKV68_15735"/>
<proteinExistence type="predicted"/>
<sequence length="183" mass="19600">MKKQILFIQGGGAGTHDEWDNKLVDSLRRELGPGYDVRYPRMPNEADPSYTVWKAALAQEIAGLDDGAILIGHSIGGTILINALAEAPPNQKLAGVFLIAAPFVGAGGWPSDDIEPTAELGARLPSKTPVYLYHGSEDDTAPFAHVDLYERAIPGAIVHRLQGRDHQLNDDLAEVAAGVRALT</sequence>
<dbReference type="EMBL" id="CP041238">
    <property type="protein sequence ID" value="QLL62790.1"/>
    <property type="molecule type" value="Genomic_DNA"/>
</dbReference>
<dbReference type="PANTHER" id="PTHR15394:SF3">
    <property type="entry name" value="SERINE HYDROLASE RBBP9"/>
    <property type="match status" value="1"/>
</dbReference>
<protein>
    <submittedName>
        <fullName evidence="2">Alpha/beta fold hydrolase</fullName>
    </submittedName>
</protein>
<organism evidence="2 3">
    <name type="scientific">Sinorhizobium mexicanum</name>
    <dbReference type="NCBI Taxonomy" id="375549"/>
    <lineage>
        <taxon>Bacteria</taxon>
        <taxon>Pseudomonadati</taxon>
        <taxon>Pseudomonadota</taxon>
        <taxon>Alphaproteobacteria</taxon>
        <taxon>Hyphomicrobiales</taxon>
        <taxon>Rhizobiaceae</taxon>
        <taxon>Sinorhizobium/Ensifer group</taxon>
        <taxon>Sinorhizobium</taxon>
    </lineage>
</organism>
<keyword evidence="2" id="KW-0378">Hydrolase</keyword>